<evidence type="ECO:0000313" key="2">
    <source>
        <dbReference type="EMBL" id="KAL0562354.1"/>
    </source>
</evidence>
<comment type="caution">
    <text evidence="2">The sequence shown here is derived from an EMBL/GenBank/DDBJ whole genome shotgun (WGS) entry which is preliminary data.</text>
</comment>
<name>A0ABR3EHK2_9AGAR</name>
<evidence type="ECO:0000313" key="3">
    <source>
        <dbReference type="Proteomes" id="UP001465976"/>
    </source>
</evidence>
<dbReference type="EMBL" id="JBAHYK010006113">
    <property type="protein sequence ID" value="KAL0562354.1"/>
    <property type="molecule type" value="Genomic_DNA"/>
</dbReference>
<gene>
    <name evidence="2" type="ORF">V5O48_019733</name>
</gene>
<sequence>MSYEHLAGLDFCIQRSPMTLMEREAIEGKVLELEKAIARNRAEYEKLQAELNACRNHLSPSSRLSDDLLTLVFDACNQDDDSSITDRKSPLW</sequence>
<feature type="non-terminal residue" evidence="2">
    <location>
        <position position="92"/>
    </location>
</feature>
<dbReference type="Proteomes" id="UP001465976">
    <property type="component" value="Unassembled WGS sequence"/>
</dbReference>
<keyword evidence="1" id="KW-0175">Coiled coil</keyword>
<organism evidence="2 3">
    <name type="scientific">Marasmius crinis-equi</name>
    <dbReference type="NCBI Taxonomy" id="585013"/>
    <lineage>
        <taxon>Eukaryota</taxon>
        <taxon>Fungi</taxon>
        <taxon>Dikarya</taxon>
        <taxon>Basidiomycota</taxon>
        <taxon>Agaricomycotina</taxon>
        <taxon>Agaricomycetes</taxon>
        <taxon>Agaricomycetidae</taxon>
        <taxon>Agaricales</taxon>
        <taxon>Marasmiineae</taxon>
        <taxon>Marasmiaceae</taxon>
        <taxon>Marasmius</taxon>
    </lineage>
</organism>
<accession>A0ABR3EHK2</accession>
<reference evidence="2 3" key="1">
    <citation type="submission" date="2024-02" db="EMBL/GenBank/DDBJ databases">
        <title>A draft genome for the cacao thread blight pathogen Marasmius crinis-equi.</title>
        <authorList>
            <person name="Cohen S.P."/>
            <person name="Baruah I.K."/>
            <person name="Amoako-Attah I."/>
            <person name="Bukari Y."/>
            <person name="Meinhardt L.W."/>
            <person name="Bailey B.A."/>
        </authorList>
    </citation>
    <scope>NUCLEOTIDE SEQUENCE [LARGE SCALE GENOMIC DNA]</scope>
    <source>
        <strain evidence="2 3">GH-76</strain>
    </source>
</reference>
<feature type="coiled-coil region" evidence="1">
    <location>
        <begin position="23"/>
        <end position="57"/>
    </location>
</feature>
<protein>
    <submittedName>
        <fullName evidence="2">Uncharacterized protein</fullName>
    </submittedName>
</protein>
<keyword evidence="3" id="KW-1185">Reference proteome</keyword>
<proteinExistence type="predicted"/>
<evidence type="ECO:0000256" key="1">
    <source>
        <dbReference type="SAM" id="Coils"/>
    </source>
</evidence>